<dbReference type="AlphaFoldDB" id="A8ZW96"/>
<dbReference type="GO" id="GO:0016853">
    <property type="term" value="F:isomerase activity"/>
    <property type="evidence" value="ECO:0007669"/>
    <property type="project" value="UniProtKB-KW"/>
</dbReference>
<organism evidence="3 4">
    <name type="scientific">Desulfosudis oleivorans (strain DSM 6200 / JCM 39069 / Hxd3)</name>
    <name type="common">Desulfococcus oleovorans</name>
    <dbReference type="NCBI Taxonomy" id="96561"/>
    <lineage>
        <taxon>Bacteria</taxon>
        <taxon>Pseudomonadati</taxon>
        <taxon>Thermodesulfobacteriota</taxon>
        <taxon>Desulfobacteria</taxon>
        <taxon>Desulfobacterales</taxon>
        <taxon>Desulfosudaceae</taxon>
        <taxon>Desulfosudis</taxon>
    </lineage>
</organism>
<dbReference type="InterPro" id="IPR018376">
    <property type="entry name" value="Enoyl-CoA_hyd/isom_CS"/>
</dbReference>
<proteinExistence type="inferred from homology"/>
<dbReference type="STRING" id="96561.Dole_2526"/>
<gene>
    <name evidence="3" type="ordered locus">Dole_2526</name>
</gene>
<dbReference type="PANTHER" id="PTHR11941">
    <property type="entry name" value="ENOYL-COA HYDRATASE-RELATED"/>
    <property type="match status" value="1"/>
</dbReference>
<dbReference type="PANTHER" id="PTHR11941:SF54">
    <property type="entry name" value="ENOYL-COA HYDRATASE, MITOCHONDRIAL"/>
    <property type="match status" value="1"/>
</dbReference>
<evidence type="ECO:0000256" key="1">
    <source>
        <dbReference type="ARBA" id="ARBA00005254"/>
    </source>
</evidence>
<dbReference type="CDD" id="cd06558">
    <property type="entry name" value="crotonase-like"/>
    <property type="match status" value="1"/>
</dbReference>
<evidence type="ECO:0000256" key="2">
    <source>
        <dbReference type="RuleBase" id="RU003707"/>
    </source>
</evidence>
<protein>
    <submittedName>
        <fullName evidence="3">Enoyl-CoA hydratase/isomerase</fullName>
    </submittedName>
</protein>
<dbReference type="SUPFAM" id="SSF52096">
    <property type="entry name" value="ClpP/crotonase"/>
    <property type="match status" value="1"/>
</dbReference>
<evidence type="ECO:0000313" key="4">
    <source>
        <dbReference type="Proteomes" id="UP000008561"/>
    </source>
</evidence>
<keyword evidence="4" id="KW-1185">Reference proteome</keyword>
<dbReference type="InterPro" id="IPR001753">
    <property type="entry name" value="Enoyl-CoA_hydra/iso"/>
</dbReference>
<reference evidence="3 4" key="1">
    <citation type="submission" date="2007-10" db="EMBL/GenBank/DDBJ databases">
        <title>Complete sequence of Desulfococcus oleovorans Hxd3.</title>
        <authorList>
            <consortium name="US DOE Joint Genome Institute"/>
            <person name="Copeland A."/>
            <person name="Lucas S."/>
            <person name="Lapidus A."/>
            <person name="Barry K."/>
            <person name="Glavina del Rio T."/>
            <person name="Dalin E."/>
            <person name="Tice H."/>
            <person name="Pitluck S."/>
            <person name="Kiss H."/>
            <person name="Brettin T."/>
            <person name="Bruce D."/>
            <person name="Detter J.C."/>
            <person name="Han C."/>
            <person name="Schmutz J."/>
            <person name="Larimer F."/>
            <person name="Land M."/>
            <person name="Hauser L."/>
            <person name="Kyrpides N."/>
            <person name="Kim E."/>
            <person name="Wawrik B."/>
            <person name="Richardson P."/>
        </authorList>
    </citation>
    <scope>NUCLEOTIDE SEQUENCE [LARGE SCALE GENOMIC DNA]</scope>
    <source>
        <strain evidence="4">DSM 6200 / JCM 39069 / Hxd3</strain>
    </source>
</reference>
<comment type="similarity">
    <text evidence="1 2">Belongs to the enoyl-CoA hydratase/isomerase family.</text>
</comment>
<dbReference type="PROSITE" id="PS00166">
    <property type="entry name" value="ENOYL_COA_HYDRATASE"/>
    <property type="match status" value="1"/>
</dbReference>
<dbReference type="InterPro" id="IPR029045">
    <property type="entry name" value="ClpP/crotonase-like_dom_sf"/>
</dbReference>
<name>A8ZW96_DESOH</name>
<dbReference type="HOGENOM" id="CLU_009834_7_6_7"/>
<accession>A8ZW96</accession>
<keyword evidence="3" id="KW-0413">Isomerase</keyword>
<dbReference type="Gene3D" id="3.90.226.10">
    <property type="entry name" value="2-enoyl-CoA Hydratase, Chain A, domain 1"/>
    <property type="match status" value="1"/>
</dbReference>
<dbReference type="KEGG" id="dol:Dole_2526"/>
<evidence type="ECO:0000313" key="3">
    <source>
        <dbReference type="EMBL" id="ABW68330.1"/>
    </source>
</evidence>
<dbReference type="EMBL" id="CP000859">
    <property type="protein sequence ID" value="ABW68330.1"/>
    <property type="molecule type" value="Genomic_DNA"/>
</dbReference>
<dbReference type="GO" id="GO:0006635">
    <property type="term" value="P:fatty acid beta-oxidation"/>
    <property type="evidence" value="ECO:0007669"/>
    <property type="project" value="TreeGrafter"/>
</dbReference>
<sequence>MSYAAVTRGAAQRRYWAFYEAIKINGEDMTTEGIRLEKRGSIALVLLDRPSRRNAFNTMMFDALKRVTAELEQALPRAVIVTGTGEKAFCAGFDVNPDNPLVVELYEAMEKQDRQGMMDGMKVVREAVDAFVSLPVPIIAAINGLAYGGGAELASRCDMRVMDKNAVICLSEVRLGLMPDWGGGAALAHLLGPAKAADLILSARKVGADEALQLGLANRVSAPGRCLDEALVLAGAICENGPQAVRHALAVIRGSRNMTLDQSLDMEMEKAVDLVASGECVHGITAFLEKRKAEFPDI</sequence>
<dbReference type="Proteomes" id="UP000008561">
    <property type="component" value="Chromosome"/>
</dbReference>
<dbReference type="Pfam" id="PF00378">
    <property type="entry name" value="ECH_1"/>
    <property type="match status" value="1"/>
</dbReference>
<dbReference type="eggNOG" id="COG1024">
    <property type="taxonomic scope" value="Bacteria"/>
</dbReference>